<accession>A0A0C9UFG2</accession>
<sequence>MTAVYLWNRWKHLLRFDPIRLTPEKLMVFARAFTAKGSPLPFVAALIDGTLQKNARPVKNQHLLYNGWKRIHCLKYHILLSPDGLVIHVYGPVDGRRHDETGFKESGLQDLLDKHFWTPEREPLFIYGDSGYTVGPHIIAPYKGPALSQEQQHFNTQMSRICEPVEWLFKEVTQKFTYLDFARTQKVLLSPCGVYYLVSLLLCNAHTILNYPQIPQYFLCRPPTLQEYFRGGPIGDSELDAWCLQSLWDEGLDEDSEDPDAMEDVE</sequence>
<proteinExistence type="predicted"/>
<keyword evidence="2" id="KW-0479">Metal-binding</keyword>
<evidence type="ECO:0000256" key="2">
    <source>
        <dbReference type="ARBA" id="ARBA00022723"/>
    </source>
</evidence>
<organism evidence="4 5">
    <name type="scientific">Sphaerobolus stellatus (strain SS14)</name>
    <dbReference type="NCBI Taxonomy" id="990650"/>
    <lineage>
        <taxon>Eukaryota</taxon>
        <taxon>Fungi</taxon>
        <taxon>Dikarya</taxon>
        <taxon>Basidiomycota</taxon>
        <taxon>Agaricomycotina</taxon>
        <taxon>Agaricomycetes</taxon>
        <taxon>Phallomycetidae</taxon>
        <taxon>Geastrales</taxon>
        <taxon>Sphaerobolaceae</taxon>
        <taxon>Sphaerobolus</taxon>
    </lineage>
</organism>
<evidence type="ECO:0000313" key="4">
    <source>
        <dbReference type="EMBL" id="KIJ33504.1"/>
    </source>
</evidence>
<comment type="cofactor">
    <cofactor evidence="1">
        <name>a divalent metal cation</name>
        <dbReference type="ChEBI" id="CHEBI:60240"/>
    </cofactor>
</comment>
<evidence type="ECO:0000313" key="5">
    <source>
        <dbReference type="Proteomes" id="UP000054279"/>
    </source>
</evidence>
<feature type="domain" description="DDE Tnp4" evidence="3">
    <location>
        <begin position="47"/>
        <end position="204"/>
    </location>
</feature>
<evidence type="ECO:0000259" key="3">
    <source>
        <dbReference type="Pfam" id="PF13359"/>
    </source>
</evidence>
<reference evidence="4 5" key="1">
    <citation type="submission" date="2014-06" db="EMBL/GenBank/DDBJ databases">
        <title>Evolutionary Origins and Diversification of the Mycorrhizal Mutualists.</title>
        <authorList>
            <consortium name="DOE Joint Genome Institute"/>
            <consortium name="Mycorrhizal Genomics Consortium"/>
            <person name="Kohler A."/>
            <person name="Kuo A."/>
            <person name="Nagy L.G."/>
            <person name="Floudas D."/>
            <person name="Copeland A."/>
            <person name="Barry K.W."/>
            <person name="Cichocki N."/>
            <person name="Veneault-Fourrey C."/>
            <person name="LaButti K."/>
            <person name="Lindquist E.A."/>
            <person name="Lipzen A."/>
            <person name="Lundell T."/>
            <person name="Morin E."/>
            <person name="Murat C."/>
            <person name="Riley R."/>
            <person name="Ohm R."/>
            <person name="Sun H."/>
            <person name="Tunlid A."/>
            <person name="Henrissat B."/>
            <person name="Grigoriev I.V."/>
            <person name="Hibbett D.S."/>
            <person name="Martin F."/>
        </authorList>
    </citation>
    <scope>NUCLEOTIDE SEQUENCE [LARGE SCALE GENOMIC DNA]</scope>
    <source>
        <strain evidence="4 5">SS14</strain>
    </source>
</reference>
<dbReference type="EMBL" id="KN837211">
    <property type="protein sequence ID" value="KIJ33504.1"/>
    <property type="molecule type" value="Genomic_DNA"/>
</dbReference>
<name>A0A0C9UFG2_SPHS4</name>
<dbReference type="HOGENOM" id="CLU_059042_1_0_1"/>
<dbReference type="Pfam" id="PF13359">
    <property type="entry name" value="DDE_Tnp_4"/>
    <property type="match status" value="1"/>
</dbReference>
<dbReference type="InterPro" id="IPR027806">
    <property type="entry name" value="HARBI1_dom"/>
</dbReference>
<dbReference type="Proteomes" id="UP000054279">
    <property type="component" value="Unassembled WGS sequence"/>
</dbReference>
<evidence type="ECO:0000256" key="1">
    <source>
        <dbReference type="ARBA" id="ARBA00001968"/>
    </source>
</evidence>
<keyword evidence="5" id="KW-1185">Reference proteome</keyword>
<protein>
    <recommendedName>
        <fullName evidence="3">DDE Tnp4 domain-containing protein</fullName>
    </recommendedName>
</protein>
<gene>
    <name evidence="4" type="ORF">M422DRAFT_183116</name>
</gene>
<dbReference type="GO" id="GO:0046872">
    <property type="term" value="F:metal ion binding"/>
    <property type="evidence" value="ECO:0007669"/>
    <property type="project" value="UniProtKB-KW"/>
</dbReference>
<dbReference type="AlphaFoldDB" id="A0A0C9UFG2"/>
<dbReference type="OrthoDB" id="2966465at2759"/>